<feature type="transmembrane region" description="Helical" evidence="12">
    <location>
        <begin position="167"/>
        <end position="190"/>
    </location>
</feature>
<dbReference type="PANTHER" id="PTHR24235:SF29">
    <property type="entry name" value="GH23382P"/>
    <property type="match status" value="1"/>
</dbReference>
<keyword evidence="7 11" id="KW-0675">Receptor</keyword>
<feature type="transmembrane region" description="Helical" evidence="12">
    <location>
        <begin position="259"/>
        <end position="282"/>
    </location>
</feature>
<feature type="transmembrane region" description="Helical" evidence="12">
    <location>
        <begin position="6"/>
        <end position="29"/>
    </location>
</feature>
<dbReference type="InterPro" id="IPR005395">
    <property type="entry name" value="NPFF_rcpt"/>
</dbReference>
<comment type="similarity">
    <text evidence="11">Belongs to the G-protein coupled receptor 1 family.</text>
</comment>
<dbReference type="PRINTS" id="PR00237">
    <property type="entry name" value="GPCRRHODOPSN"/>
</dbReference>
<dbReference type="Gene3D" id="1.20.1070.10">
    <property type="entry name" value="Rhodopsin 7-helix transmembrane proteins"/>
    <property type="match status" value="1"/>
</dbReference>
<evidence type="ECO:0000256" key="12">
    <source>
        <dbReference type="SAM" id="Phobius"/>
    </source>
</evidence>
<dbReference type="Proteomes" id="UP000030746">
    <property type="component" value="Unassembled WGS sequence"/>
</dbReference>
<comment type="function">
    <text evidence="10">Receptor for NPAF (A-18-F-amide) and NPFF (F-8-F-amide) neuropeptides, also known as morphine-modulating peptides. Can also be activated by a variety of naturally occurring or synthetic FMRF-amide like ligands. This receptor mediates its action by association with G proteins that activate a phosphatidylinositol-calcium second messenger system.</text>
</comment>
<dbReference type="PROSITE" id="PS50262">
    <property type="entry name" value="G_PROTEIN_RECEP_F1_2"/>
    <property type="match status" value="1"/>
</dbReference>
<dbReference type="OMA" id="QYILNYW"/>
<dbReference type="EMBL" id="KB202917">
    <property type="protein sequence ID" value="ESO87467.1"/>
    <property type="molecule type" value="Genomic_DNA"/>
</dbReference>
<dbReference type="KEGG" id="lgi:LOTGIDRAFT_72476"/>
<evidence type="ECO:0000256" key="6">
    <source>
        <dbReference type="ARBA" id="ARBA00023157"/>
    </source>
</evidence>
<dbReference type="InterPro" id="IPR000276">
    <property type="entry name" value="GPCR_Rhodpsn"/>
</dbReference>
<dbReference type="OrthoDB" id="10053194at2759"/>
<evidence type="ECO:0000256" key="7">
    <source>
        <dbReference type="ARBA" id="ARBA00023170"/>
    </source>
</evidence>
<dbReference type="PRINTS" id="PR01570">
    <property type="entry name" value="NPFFRECEPTOR"/>
</dbReference>
<evidence type="ECO:0000256" key="4">
    <source>
        <dbReference type="ARBA" id="ARBA00023040"/>
    </source>
</evidence>
<evidence type="ECO:0000313" key="14">
    <source>
        <dbReference type="EMBL" id="ESO87467.1"/>
    </source>
</evidence>
<feature type="transmembrane region" description="Helical" evidence="12">
    <location>
        <begin position="121"/>
        <end position="140"/>
    </location>
</feature>
<feature type="non-terminal residue" evidence="14">
    <location>
        <position position="297"/>
    </location>
</feature>
<evidence type="ECO:0000256" key="2">
    <source>
        <dbReference type="ARBA" id="ARBA00022692"/>
    </source>
</evidence>
<keyword evidence="8" id="KW-0325">Glycoprotein</keyword>
<dbReference type="CTD" id="20252051"/>
<dbReference type="RefSeq" id="XP_009061836.1">
    <property type="nucleotide sequence ID" value="XM_009063588.1"/>
</dbReference>
<dbReference type="InterPro" id="IPR017452">
    <property type="entry name" value="GPCR_Rhodpsn_7TM"/>
</dbReference>
<evidence type="ECO:0000256" key="8">
    <source>
        <dbReference type="ARBA" id="ARBA00023180"/>
    </source>
</evidence>
<feature type="non-terminal residue" evidence="14">
    <location>
        <position position="1"/>
    </location>
</feature>
<evidence type="ECO:0000256" key="10">
    <source>
        <dbReference type="ARBA" id="ARBA00025478"/>
    </source>
</evidence>
<keyword evidence="15" id="KW-1185">Reference proteome</keyword>
<keyword evidence="2 11" id="KW-0812">Transmembrane</keyword>
<feature type="domain" description="G-protein coupled receptors family 1 profile" evidence="13">
    <location>
        <begin position="20"/>
        <end position="279"/>
    </location>
</feature>
<keyword evidence="4 11" id="KW-0297">G-protein coupled receptor</keyword>
<evidence type="ECO:0000313" key="15">
    <source>
        <dbReference type="Proteomes" id="UP000030746"/>
    </source>
</evidence>
<gene>
    <name evidence="14" type="ORF">LOTGIDRAFT_72476</name>
</gene>
<dbReference type="SMART" id="SM01381">
    <property type="entry name" value="7TM_GPCR_Srsx"/>
    <property type="match status" value="1"/>
</dbReference>
<name>V3ZSY8_LOTGI</name>
<evidence type="ECO:0000256" key="1">
    <source>
        <dbReference type="ARBA" id="ARBA00004141"/>
    </source>
</evidence>
<protein>
    <recommendedName>
        <fullName evidence="13">G-protein coupled receptors family 1 profile domain-containing protein</fullName>
    </recommendedName>
</protein>
<evidence type="ECO:0000256" key="11">
    <source>
        <dbReference type="RuleBase" id="RU000688"/>
    </source>
</evidence>
<sequence>YLQAIIITMYTLIIVLAVGGNLIVCYTILRVRRMRTVINFFIISLAISDILMAIFCIPFTFVANLVLNYWPFGDILCPIVTFLQTAAVFLSCFTLVAISIDRYVAIIYPLRQKLSKKQASVIIGCVWFCSFIIPLPTALYSKAHKYVDYPTAPEFCEEIWSNGTARYTYSVSILLLQYFIPLLVLAFTYGRITYVMCIKKPPGEAVSTRDRIMAESKRKITKMMIIVVIIYAVCWLPLHVITIIGAVNPGIYDGQYMNIVWMASHWLAMSNCMYNPFVYCWMNSKFRHGFLRVLNCL</sequence>
<feature type="transmembrane region" description="Helical" evidence="12">
    <location>
        <begin position="79"/>
        <end position="100"/>
    </location>
</feature>
<dbReference type="GO" id="GO:0043005">
    <property type="term" value="C:neuron projection"/>
    <property type="evidence" value="ECO:0007669"/>
    <property type="project" value="TreeGrafter"/>
</dbReference>
<organism evidence="14 15">
    <name type="scientific">Lottia gigantea</name>
    <name type="common">Giant owl limpet</name>
    <dbReference type="NCBI Taxonomy" id="225164"/>
    <lineage>
        <taxon>Eukaryota</taxon>
        <taxon>Metazoa</taxon>
        <taxon>Spiralia</taxon>
        <taxon>Lophotrochozoa</taxon>
        <taxon>Mollusca</taxon>
        <taxon>Gastropoda</taxon>
        <taxon>Patellogastropoda</taxon>
        <taxon>Lottioidea</taxon>
        <taxon>Lottiidae</taxon>
        <taxon>Lottia</taxon>
    </lineage>
</organism>
<dbReference type="Pfam" id="PF00001">
    <property type="entry name" value="7tm_1"/>
    <property type="match status" value="1"/>
</dbReference>
<dbReference type="GO" id="GO:0008188">
    <property type="term" value="F:neuropeptide receptor activity"/>
    <property type="evidence" value="ECO:0007669"/>
    <property type="project" value="InterPro"/>
</dbReference>
<dbReference type="GeneID" id="20252051"/>
<dbReference type="CDD" id="cd15392">
    <property type="entry name" value="7tmA_PR4-like"/>
    <property type="match status" value="1"/>
</dbReference>
<dbReference type="GO" id="GO:0042923">
    <property type="term" value="F:neuropeptide binding"/>
    <property type="evidence" value="ECO:0007669"/>
    <property type="project" value="TreeGrafter"/>
</dbReference>
<keyword evidence="3 12" id="KW-1133">Transmembrane helix</keyword>
<keyword evidence="9 11" id="KW-0807">Transducer</keyword>
<dbReference type="PROSITE" id="PS00237">
    <property type="entry name" value="G_PROTEIN_RECEP_F1_1"/>
    <property type="match status" value="1"/>
</dbReference>
<dbReference type="GO" id="GO:0005886">
    <property type="term" value="C:plasma membrane"/>
    <property type="evidence" value="ECO:0007669"/>
    <property type="project" value="TreeGrafter"/>
</dbReference>
<feature type="transmembrane region" description="Helical" evidence="12">
    <location>
        <begin position="223"/>
        <end position="247"/>
    </location>
</feature>
<evidence type="ECO:0000256" key="3">
    <source>
        <dbReference type="ARBA" id="ARBA00022989"/>
    </source>
</evidence>
<dbReference type="SUPFAM" id="SSF81321">
    <property type="entry name" value="Family A G protein-coupled receptor-like"/>
    <property type="match status" value="1"/>
</dbReference>
<comment type="subcellular location">
    <subcellularLocation>
        <location evidence="1">Membrane</location>
        <topology evidence="1">Multi-pass membrane protein</topology>
    </subcellularLocation>
</comment>
<dbReference type="AlphaFoldDB" id="V3ZSY8"/>
<keyword evidence="6" id="KW-1015">Disulfide bond</keyword>
<evidence type="ECO:0000256" key="9">
    <source>
        <dbReference type="ARBA" id="ARBA00023224"/>
    </source>
</evidence>
<evidence type="ECO:0000259" key="13">
    <source>
        <dbReference type="PROSITE" id="PS50262"/>
    </source>
</evidence>
<feature type="transmembrane region" description="Helical" evidence="12">
    <location>
        <begin position="41"/>
        <end position="67"/>
    </location>
</feature>
<accession>V3ZSY8</accession>
<reference evidence="14 15" key="1">
    <citation type="journal article" date="2013" name="Nature">
        <title>Insights into bilaterian evolution from three spiralian genomes.</title>
        <authorList>
            <person name="Simakov O."/>
            <person name="Marletaz F."/>
            <person name="Cho S.J."/>
            <person name="Edsinger-Gonzales E."/>
            <person name="Havlak P."/>
            <person name="Hellsten U."/>
            <person name="Kuo D.H."/>
            <person name="Larsson T."/>
            <person name="Lv J."/>
            <person name="Arendt D."/>
            <person name="Savage R."/>
            <person name="Osoegawa K."/>
            <person name="de Jong P."/>
            <person name="Grimwood J."/>
            <person name="Chapman J.A."/>
            <person name="Shapiro H."/>
            <person name="Aerts A."/>
            <person name="Otillar R.P."/>
            <person name="Terry A.Y."/>
            <person name="Boore J.L."/>
            <person name="Grigoriev I.V."/>
            <person name="Lindberg D.R."/>
            <person name="Seaver E.C."/>
            <person name="Weisblat D.A."/>
            <person name="Putnam N.H."/>
            <person name="Rokhsar D.S."/>
        </authorList>
    </citation>
    <scope>NUCLEOTIDE SEQUENCE [LARGE SCALE GENOMIC DNA]</scope>
</reference>
<keyword evidence="5 12" id="KW-0472">Membrane</keyword>
<dbReference type="FunFam" id="1.20.1070.10:FF:000291">
    <property type="entry name" value="Predicted protein"/>
    <property type="match status" value="1"/>
</dbReference>
<dbReference type="HOGENOM" id="CLU_009579_6_1_1"/>
<proteinExistence type="inferred from homology"/>
<evidence type="ECO:0000256" key="5">
    <source>
        <dbReference type="ARBA" id="ARBA00023136"/>
    </source>
</evidence>
<dbReference type="PANTHER" id="PTHR24235">
    <property type="entry name" value="NEUROPEPTIDE Y RECEPTOR"/>
    <property type="match status" value="1"/>
</dbReference>